<feature type="signal peptide" evidence="1">
    <location>
        <begin position="1"/>
        <end position="34"/>
    </location>
</feature>
<evidence type="ECO:0008006" key="4">
    <source>
        <dbReference type="Google" id="ProtNLM"/>
    </source>
</evidence>
<dbReference type="Proteomes" id="UP001165378">
    <property type="component" value="Unassembled WGS sequence"/>
</dbReference>
<feature type="chain" id="PRO_5041290751" description="DUF5642 domain-containing protein" evidence="1">
    <location>
        <begin position="35"/>
        <end position="234"/>
    </location>
</feature>
<comment type="caution">
    <text evidence="2">The sequence shown here is derived from an EMBL/GenBank/DDBJ whole genome shotgun (WGS) entry which is preliminary data.</text>
</comment>
<keyword evidence="1" id="KW-0732">Signal</keyword>
<dbReference type="AlphaFoldDB" id="A0AA41PVI6"/>
<evidence type="ECO:0000313" key="2">
    <source>
        <dbReference type="EMBL" id="MCF2525669.1"/>
    </source>
</evidence>
<sequence length="234" mass="23765">MGIRDASRVRPVRLYGWLCAAAVMVLAASGCSSSDGPPGQITVAEVAAAQAGLAPGAPCPFKVDMAAAARKAGIDARVEPGDPASAGELVPAQAGGVPTFSTPPPVPPPSLPARKAYPSIDCTFRVGARAVKLTVVATEDASARNLLLPAIVAAGRISLSSEPFLEWARKTPAPGDVVMPPGGNTVAFVRIPVDGGGDVGMVVQADTVASPTPPDLTGRTLRTITEELRDGMRV</sequence>
<dbReference type="RefSeq" id="WP_235049701.1">
    <property type="nucleotide sequence ID" value="NZ_JAKFHA010000001.1"/>
</dbReference>
<accession>A0AA41PVI6</accession>
<reference evidence="2" key="1">
    <citation type="submission" date="2022-01" db="EMBL/GenBank/DDBJ databases">
        <title>Genome-Based Taxonomic Classification of the Phylum Actinobacteria.</title>
        <authorList>
            <person name="Gao Y."/>
        </authorList>
    </citation>
    <scope>NUCLEOTIDE SEQUENCE</scope>
    <source>
        <strain evidence="2">KLBMP 8922</strain>
    </source>
</reference>
<organism evidence="2 3">
    <name type="scientific">Yinghuangia soli</name>
    <dbReference type="NCBI Taxonomy" id="2908204"/>
    <lineage>
        <taxon>Bacteria</taxon>
        <taxon>Bacillati</taxon>
        <taxon>Actinomycetota</taxon>
        <taxon>Actinomycetes</taxon>
        <taxon>Kitasatosporales</taxon>
        <taxon>Streptomycetaceae</taxon>
        <taxon>Yinghuangia</taxon>
    </lineage>
</organism>
<keyword evidence="3" id="KW-1185">Reference proteome</keyword>
<gene>
    <name evidence="2" type="ORF">LZ495_00305</name>
</gene>
<proteinExistence type="predicted"/>
<evidence type="ECO:0000256" key="1">
    <source>
        <dbReference type="SAM" id="SignalP"/>
    </source>
</evidence>
<dbReference type="EMBL" id="JAKFHA010000001">
    <property type="protein sequence ID" value="MCF2525669.1"/>
    <property type="molecule type" value="Genomic_DNA"/>
</dbReference>
<dbReference type="PROSITE" id="PS51257">
    <property type="entry name" value="PROKAR_LIPOPROTEIN"/>
    <property type="match status" value="1"/>
</dbReference>
<evidence type="ECO:0000313" key="3">
    <source>
        <dbReference type="Proteomes" id="UP001165378"/>
    </source>
</evidence>
<name>A0AA41PVI6_9ACTN</name>
<protein>
    <recommendedName>
        <fullName evidence="4">DUF5642 domain-containing protein</fullName>
    </recommendedName>
</protein>